<dbReference type="GO" id="GO:0030154">
    <property type="term" value="P:cell differentiation"/>
    <property type="evidence" value="ECO:0007669"/>
    <property type="project" value="UniProtKB-KW"/>
</dbReference>
<name>A0A8J6HAT2_TENMO</name>
<dbReference type="InterPro" id="IPR052122">
    <property type="entry name" value="Intracell_Traff_Signaling_Reg"/>
</dbReference>
<evidence type="ECO:0000256" key="10">
    <source>
        <dbReference type="ARBA" id="ARBA00023242"/>
    </source>
</evidence>
<evidence type="ECO:0000256" key="2">
    <source>
        <dbReference type="ARBA" id="ARBA00004496"/>
    </source>
</evidence>
<evidence type="ECO:0000313" key="17">
    <source>
        <dbReference type="EMBL" id="KAH0811249.1"/>
    </source>
</evidence>
<dbReference type="InterPro" id="IPR001478">
    <property type="entry name" value="PDZ"/>
</dbReference>
<evidence type="ECO:0000256" key="7">
    <source>
        <dbReference type="ARBA" id="ARBA00022771"/>
    </source>
</evidence>
<keyword evidence="8" id="KW-0221">Differentiation</keyword>
<evidence type="ECO:0000256" key="8">
    <source>
        <dbReference type="ARBA" id="ARBA00022782"/>
    </source>
</evidence>
<reference evidence="17" key="2">
    <citation type="submission" date="2021-08" db="EMBL/GenBank/DDBJ databases">
        <authorList>
            <person name="Eriksson T."/>
        </authorList>
    </citation>
    <scope>NUCLEOTIDE SEQUENCE</scope>
    <source>
        <strain evidence="17">Stoneville</strain>
        <tissue evidence="17">Whole head</tissue>
    </source>
</reference>
<proteinExistence type="predicted"/>
<comment type="subcellular location">
    <subcellularLocation>
        <location evidence="2">Cytoplasm</location>
    </subcellularLocation>
    <subcellularLocation>
        <location evidence="1">Nucleus</location>
    </subcellularLocation>
</comment>
<feature type="compositionally biased region" description="Low complexity" evidence="15">
    <location>
        <begin position="799"/>
        <end position="812"/>
    </location>
</feature>
<dbReference type="PANTHER" id="PTHR15963">
    <property type="entry name" value="GENERAL RECEPTOR FOR PHOSPHOINOSITIDES 1-ASSOCIATED SCAFFOLD PROTEIN-RELATED"/>
    <property type="match status" value="1"/>
</dbReference>
<feature type="region of interest" description="Disordered" evidence="15">
    <location>
        <begin position="1247"/>
        <end position="1276"/>
    </location>
</feature>
<dbReference type="Proteomes" id="UP000719412">
    <property type="component" value="Unassembled WGS sequence"/>
</dbReference>
<dbReference type="GO" id="GO:0005634">
    <property type="term" value="C:nucleus"/>
    <property type="evidence" value="ECO:0007669"/>
    <property type="project" value="UniProtKB-SubCell"/>
</dbReference>
<dbReference type="FunFam" id="3.30.160.60:FF:001612">
    <property type="entry name" value="MEP-1, isoform A"/>
    <property type="match status" value="1"/>
</dbReference>
<dbReference type="SUPFAM" id="SSF50156">
    <property type="entry name" value="PDZ domain-like"/>
    <property type="match status" value="1"/>
</dbReference>
<keyword evidence="7" id="KW-0863">Zinc-finger</keyword>
<evidence type="ECO:0000256" key="4">
    <source>
        <dbReference type="ARBA" id="ARBA00022490"/>
    </source>
</evidence>
<keyword evidence="6" id="KW-0677">Repeat</keyword>
<dbReference type="PROSITE" id="PS50106">
    <property type="entry name" value="PDZ"/>
    <property type="match status" value="1"/>
</dbReference>
<comment type="caution">
    <text evidence="17">The sequence shown here is derived from an EMBL/GenBank/DDBJ whole genome shotgun (WGS) entry which is preliminary data.</text>
</comment>
<keyword evidence="9" id="KW-0862">Zinc</keyword>
<dbReference type="Gene3D" id="2.30.42.10">
    <property type="match status" value="1"/>
</dbReference>
<evidence type="ECO:0000256" key="9">
    <source>
        <dbReference type="ARBA" id="ARBA00022833"/>
    </source>
</evidence>
<evidence type="ECO:0000256" key="6">
    <source>
        <dbReference type="ARBA" id="ARBA00022737"/>
    </source>
</evidence>
<feature type="compositionally biased region" description="Low complexity" evidence="15">
    <location>
        <begin position="2285"/>
        <end position="2311"/>
    </location>
</feature>
<keyword evidence="18" id="KW-1185">Reference proteome</keyword>
<feature type="region of interest" description="Disordered" evidence="15">
    <location>
        <begin position="969"/>
        <end position="1002"/>
    </location>
</feature>
<comment type="function">
    <text evidence="11">Has a broad role in development, specifically in the genetic pathway SynMuvB that negatively regulates specification of the vulval cell fate. Required for fem-3 3'-UTR-mediated repression in the regulation of the sperm/oocyte switch. Acts by regulating the translation of fem-3 mRNA, by binding to its 3'-UTR.</text>
</comment>
<evidence type="ECO:0000256" key="12">
    <source>
        <dbReference type="ARBA" id="ARBA00061755"/>
    </source>
</evidence>
<keyword evidence="4" id="KW-0963">Cytoplasm</keyword>
<evidence type="ECO:0000256" key="14">
    <source>
        <dbReference type="ARBA" id="ARBA00080128"/>
    </source>
</evidence>
<feature type="compositionally biased region" description="Basic residues" evidence="15">
    <location>
        <begin position="335"/>
        <end position="350"/>
    </location>
</feature>
<feature type="region of interest" description="Disordered" evidence="15">
    <location>
        <begin position="169"/>
        <end position="190"/>
    </location>
</feature>
<organism evidence="17 18">
    <name type="scientific">Tenebrio molitor</name>
    <name type="common">Yellow mealworm beetle</name>
    <dbReference type="NCBI Taxonomy" id="7067"/>
    <lineage>
        <taxon>Eukaryota</taxon>
        <taxon>Metazoa</taxon>
        <taxon>Ecdysozoa</taxon>
        <taxon>Arthropoda</taxon>
        <taxon>Hexapoda</taxon>
        <taxon>Insecta</taxon>
        <taxon>Pterygota</taxon>
        <taxon>Neoptera</taxon>
        <taxon>Endopterygota</taxon>
        <taxon>Coleoptera</taxon>
        <taxon>Polyphaga</taxon>
        <taxon>Cucujiformia</taxon>
        <taxon>Tenebrionidae</taxon>
        <taxon>Tenebrio</taxon>
    </lineage>
</organism>
<dbReference type="SMART" id="SM00355">
    <property type="entry name" value="ZnF_C2H2"/>
    <property type="match status" value="7"/>
</dbReference>
<evidence type="ECO:0000256" key="15">
    <source>
        <dbReference type="SAM" id="MobiDB-lite"/>
    </source>
</evidence>
<gene>
    <name evidence="17" type="ORF">GEV33_011544</name>
</gene>
<evidence type="ECO:0000256" key="1">
    <source>
        <dbReference type="ARBA" id="ARBA00004123"/>
    </source>
</evidence>
<dbReference type="GO" id="GO:0005737">
    <property type="term" value="C:cytoplasm"/>
    <property type="evidence" value="ECO:0007669"/>
    <property type="project" value="UniProtKB-SubCell"/>
</dbReference>
<protein>
    <recommendedName>
        <fullName evidence="13">MOG interacting and ectopic P-granules protein 1</fullName>
    </recommendedName>
    <alternativeName>
        <fullName evidence="14">Nuclear zinc finger protein</fullName>
    </alternativeName>
</protein>
<feature type="compositionally biased region" description="Acidic residues" evidence="15">
    <location>
        <begin position="1347"/>
        <end position="1356"/>
    </location>
</feature>
<dbReference type="Gene3D" id="3.30.160.60">
    <property type="entry name" value="Classic Zinc Finger"/>
    <property type="match status" value="2"/>
</dbReference>
<dbReference type="GO" id="GO:0008270">
    <property type="term" value="F:zinc ion binding"/>
    <property type="evidence" value="ECO:0007669"/>
    <property type="project" value="UniProtKB-KW"/>
</dbReference>
<dbReference type="InterPro" id="IPR036034">
    <property type="entry name" value="PDZ_sf"/>
</dbReference>
<feature type="compositionally biased region" description="Acidic residues" evidence="15">
    <location>
        <begin position="1448"/>
        <end position="1461"/>
    </location>
</feature>
<keyword evidence="10" id="KW-0539">Nucleus</keyword>
<feature type="region of interest" description="Disordered" evidence="15">
    <location>
        <begin position="2061"/>
        <end position="2101"/>
    </location>
</feature>
<dbReference type="SMART" id="SM00228">
    <property type="entry name" value="PDZ"/>
    <property type="match status" value="1"/>
</dbReference>
<evidence type="ECO:0000259" key="16">
    <source>
        <dbReference type="PROSITE" id="PS50106"/>
    </source>
</evidence>
<reference evidence="17" key="1">
    <citation type="journal article" date="2020" name="J Insects Food Feed">
        <title>The yellow mealworm (Tenebrio molitor) genome: a resource for the emerging insects as food and feed industry.</title>
        <authorList>
            <person name="Eriksson T."/>
            <person name="Andere A."/>
            <person name="Kelstrup H."/>
            <person name="Emery V."/>
            <person name="Picard C."/>
        </authorList>
    </citation>
    <scope>NUCLEOTIDE SEQUENCE</scope>
    <source>
        <strain evidence="17">Stoneville</strain>
        <tissue evidence="17">Whole head</tissue>
    </source>
</reference>
<feature type="region of interest" description="Disordered" evidence="15">
    <location>
        <begin position="2279"/>
        <end position="2335"/>
    </location>
</feature>
<keyword evidence="5" id="KW-0479">Metal-binding</keyword>
<feature type="compositionally biased region" description="Basic and acidic residues" evidence="15">
    <location>
        <begin position="1517"/>
        <end position="1534"/>
    </location>
</feature>
<feature type="compositionally biased region" description="Basic and acidic residues" evidence="15">
    <location>
        <begin position="1467"/>
        <end position="1482"/>
    </location>
</feature>
<feature type="region of interest" description="Disordered" evidence="15">
    <location>
        <begin position="781"/>
        <end position="819"/>
    </location>
</feature>
<comment type="subunit">
    <text evidence="12">Interacts with hda-1, let-418, lin-1, mog-1, mog-4, mog-5, mog-6, pie-1 and unc-98.</text>
</comment>
<evidence type="ECO:0000256" key="3">
    <source>
        <dbReference type="ARBA" id="ARBA00022473"/>
    </source>
</evidence>
<feature type="region of interest" description="Disordered" evidence="15">
    <location>
        <begin position="712"/>
        <end position="732"/>
    </location>
</feature>
<evidence type="ECO:0000313" key="18">
    <source>
        <dbReference type="Proteomes" id="UP000719412"/>
    </source>
</evidence>
<dbReference type="EMBL" id="JABDTM020026942">
    <property type="protein sequence ID" value="KAH0811249.1"/>
    <property type="molecule type" value="Genomic_DNA"/>
</dbReference>
<feature type="domain" description="PDZ" evidence="16">
    <location>
        <begin position="35"/>
        <end position="123"/>
    </location>
</feature>
<dbReference type="CDD" id="cd06713">
    <property type="entry name" value="PDZ_tamalin_CYTIP-like"/>
    <property type="match status" value="1"/>
</dbReference>
<dbReference type="InterPro" id="IPR013087">
    <property type="entry name" value="Znf_C2H2_type"/>
</dbReference>
<dbReference type="Pfam" id="PF15377">
    <property type="entry name" value="DUF4604"/>
    <property type="match status" value="1"/>
</dbReference>
<feature type="compositionally biased region" description="Acidic residues" evidence="15">
    <location>
        <begin position="1378"/>
        <end position="1396"/>
    </location>
</feature>
<dbReference type="PROSITE" id="PS00028">
    <property type="entry name" value="ZINC_FINGER_C2H2_1"/>
    <property type="match status" value="3"/>
</dbReference>
<dbReference type="PANTHER" id="PTHR15963:SF5">
    <property type="entry name" value="SHORT SPINDLE 6, ISOFORM A"/>
    <property type="match status" value="1"/>
</dbReference>
<feature type="compositionally biased region" description="Acidic residues" evidence="15">
    <location>
        <begin position="1742"/>
        <end position="1757"/>
    </location>
</feature>
<feature type="compositionally biased region" description="Basic and acidic residues" evidence="15">
    <location>
        <begin position="1404"/>
        <end position="1424"/>
    </location>
</feature>
<feature type="region of interest" description="Disordered" evidence="15">
    <location>
        <begin position="1724"/>
        <end position="1760"/>
    </location>
</feature>
<feature type="compositionally biased region" description="Polar residues" evidence="15">
    <location>
        <begin position="2312"/>
        <end position="2328"/>
    </location>
</feature>
<dbReference type="InterPro" id="IPR027911">
    <property type="entry name" value="DUF4604"/>
</dbReference>
<evidence type="ECO:0000256" key="13">
    <source>
        <dbReference type="ARBA" id="ARBA00071730"/>
    </source>
</evidence>
<evidence type="ECO:0000256" key="11">
    <source>
        <dbReference type="ARBA" id="ARBA00060356"/>
    </source>
</evidence>
<feature type="region of interest" description="Disordered" evidence="15">
    <location>
        <begin position="1325"/>
        <end position="1559"/>
    </location>
</feature>
<feature type="region of interest" description="Disordered" evidence="15">
    <location>
        <begin position="332"/>
        <end position="381"/>
    </location>
</feature>
<sequence length="2335" mass="258165">MSRKKVFTLQSQILERVQSDRVTVTKPEEDRRRRTIIVEKKKGSYGFTLQSYGIHYKKEQEIEMITYVDYVDYDGPAYRSGMREGDVILSINGTDMEKADHKTLVNFIKNCDARMRMVVLFEDCVRKVELHMRYIQLQRVLQSKMAELEKLCIRERQLLEGKWKTHSLPARKKASQSGSGDPPTPTQAAYSYCRPTVSTEDVAKAQQKQQNPPLIFAYQYLDPHYRYMLQPSASSSGEYLLTFEPSRYRGDQHHFIVKTPCDAPQKQNRGNQTGGNGVEKPKKVSGLVVVQTSCHSYAGHLCNPCMQSGNNADNTSLEAYDLASPCCDPHCVPSSRRRSRNHKDHHRKRDSKTEETQTDPQQVQQQQRSRPHSQVAQTPPAVVQTYSVPRRYFHFGTGLVSQCSLHSCTSSELSAVAPTTMGESSASYTTSLSTDTLYWDGSCDVSASRQLSVKSVASKHDHQRYSQTHPHEPVYVQYGAVKPKSWDNLATKAFGGYGFGYGYLDTSTKCPKNTRTQSSKTQGQYVRVDKHASTNSSQPQYTPHAHRRYFHPTKSTESLLSVPKYSTEALSDSSVSCECLDAASPAPDTADARFFQSPRQSISASPTDPNFGYYSAARRPSKNVVSTSSEATRLALKAVSNVHKLHLTPKSKCSVVVVVAPLVCVVVVIEAFRCPVQKNHCFFDDAMSKRNITYTKPEEPEFLRKLKEQAGYKEGPTVDTKREEQGPAEDLDCEDERPTVVVLNEGDLTAEEAATEEQRLQREQAALEVISAGFGRFRRSSLGAKAKKRQSSRFERGSGARPRGIRPRAPGGVSSVWSGRRPTTIFTHVAPTRQRRTYAAALSRDRDGFFLNTGRGGPGGPEFAHRLQSADQEEGRRGYEEAVREEAEEGREEGAAVLRRRGGLLTAPRPTTGAHASKGGCPVSSAFRRGGVSTSGRFFAVRPAAKTRAAPVLPFRIFAEFSARVAQRRQDDVDGANSNGPGRDAERDAGTEPPRPGPHPNRYHPKLFDVSFVVLPCFPAKRTDIYRRGIDIFGFGASVRVVFASAHSNIAGCQRILFGYLRLSHTTHPSIGGGADGRIDRVYGNERGCAARFRGRRPRHTFRLCARLVGGSGGPAGNFPLHGIVGSIVLLSFYQWWGPDPLLSSAFQIWHFHGHTHVSLKGNRTCDMLHVGAGAGRAQSESGGGSGPIHARSCLTGTGCPIFDVHDDNFVHITSIDCAPFGSVEHDVEDLERTSEGANCVRSHTFHATSSTARSTEKRQPNFVPRNAGDSKGSPRNGFGCSESDFCFLLTGVQPDMAAEAEMGEIEEMHSKEEDDQILNGDISEVENGNEDSQSSIKKGLAVDSSESMDVDEQIESPENINKDDDVDMMSENRSDKGDDEGSEDNSDTDKDDDGDSINSGDSKTSEKEIANGSKSVDEEVHEIIDDDDEDDDLDGSIKNGLGKNDEPIELNDSGEGEGDGDVMIIEEPKENGSIDKRRTSDELEVIELDSSPVKKKHDLSSLPPRRSVRNMNKQKSYVESDKEEHSTQSHSSEESDIEEVLPQDPLAMSNDKIELKRSKHLNSNSSTIVVKDTKRLVEIAAKSNSNNSGNKKEPTLVIIDTNSILSGRGPVPVNKSSSSSVNQSYPTLLPMALPAQGMYPPNMRATITPIPINSSSTTPPPPPLTKAPSSCVNPAALAPVLPTLTDDMFVVEAPSFIVPYVYEKPPVTDFKEFLKDVADKLAKEKDDGKDKKESSKKSDKVDDDDSGKEDGKDDDASDMKKSYSYFESPLGKFFTDIGLNLVQEFVQADMLRQQKKKRDREGGQNPATNKTIHSLMKNLEFSKENNEPFKNPMKKCEFCNFKTESMLVMAHHLETPHTKNYVYKCNFCTYEARSPHDILFHMEAEHAVRGRLERAPSFHQCPNCPFEDNQKGKLSRHLVACMRKFKPDKNLDPPIDWEPPAKIPRVPKARQGINMSSYQAMKSSQLQFLSKMQLLSTNSSHALHRGRGRPSLGTPMKQAMIRPSGMVYKQAMSGGSVLVPTNYQLSGNQVYQVVGGQELGGRLGHPGHMAFVPNIPSASSTVTIQQNQSKNKSVHQPSISITPLPRASSSPNANITSKPGDTNSKNSFVICEICDGYIKDLEQLRNHMQWIHKVKIHPKMIYNRPPLNCQKCQFRFFTDQGLERHLLGSHGLVTSSMQDAANKSKDAGRCPVCGRVYQWKLLNHVARDHNMTLKPAHLSYKCTVCTATFGMYKQFENHVYSAHSVVAKRVMDKKNSSNKNDQIMKPLKINDEITIIPQPAKAATTTSKEGSPSSSTGSTNSRNSTPSTSKNADPTTVSNSSAENASTCDAKAAD</sequence>
<dbReference type="Pfam" id="PF00595">
    <property type="entry name" value="PDZ"/>
    <property type="match status" value="1"/>
</dbReference>
<feature type="region of interest" description="Disordered" evidence="15">
    <location>
        <begin position="261"/>
        <end position="280"/>
    </location>
</feature>
<feature type="compositionally biased region" description="Basic and acidic residues" evidence="15">
    <location>
        <begin position="1724"/>
        <end position="1741"/>
    </location>
</feature>
<keyword evidence="3" id="KW-0217">Developmental protein</keyword>
<feature type="compositionally biased region" description="Acidic residues" evidence="15">
    <location>
        <begin position="1425"/>
        <end position="1435"/>
    </location>
</feature>
<evidence type="ECO:0000256" key="5">
    <source>
        <dbReference type="ARBA" id="ARBA00022723"/>
    </source>
</evidence>
<accession>A0A8J6HAT2</accession>
<feature type="compositionally biased region" description="Low complexity" evidence="15">
    <location>
        <begin position="358"/>
        <end position="375"/>
    </location>
</feature>